<sequence length="160" mass="18470">MARVADPAELARTLLGRWQICGTTFNYWRTPTRLRPTVEYEIVKSSPLELLETNRYTRTDKGEREFVCHSQWKGDHFVWQIPDEPQLDSAFVVSDTPATTDIIAVHFGNSGQGDSWVNILAHENLKPEEVRTLVARDTYSFELTADEFWRLTWLHTTDAA</sequence>
<dbReference type="EMBL" id="FUHU01000026">
    <property type="protein sequence ID" value="SJM57298.1"/>
    <property type="molecule type" value="Genomic_DNA"/>
</dbReference>
<dbReference type="GeneID" id="303172648"/>
<dbReference type="Proteomes" id="UP000195787">
    <property type="component" value="Unassembled WGS sequence"/>
</dbReference>
<name>A0A1R4FMZ0_9MICO</name>
<protein>
    <submittedName>
        <fullName evidence="1">Uncharacterized protein</fullName>
    </submittedName>
</protein>
<accession>A0A1R4FMZ0</accession>
<proteinExistence type="predicted"/>
<evidence type="ECO:0000313" key="2">
    <source>
        <dbReference type="Proteomes" id="UP000195787"/>
    </source>
</evidence>
<gene>
    <name evidence="1" type="ORF">CZ674_05415</name>
</gene>
<dbReference type="RefSeq" id="WP_086991528.1">
    <property type="nucleotide sequence ID" value="NZ_FUHU01000026.1"/>
</dbReference>
<organism evidence="1 2">
    <name type="scientific">Agrococcus casei LMG 22410</name>
    <dbReference type="NCBI Taxonomy" id="1255656"/>
    <lineage>
        <taxon>Bacteria</taxon>
        <taxon>Bacillati</taxon>
        <taxon>Actinomycetota</taxon>
        <taxon>Actinomycetes</taxon>
        <taxon>Micrococcales</taxon>
        <taxon>Microbacteriaceae</taxon>
        <taxon>Agrococcus</taxon>
    </lineage>
</organism>
<dbReference type="AlphaFoldDB" id="A0A1R4FMZ0"/>
<dbReference type="OrthoDB" id="951812at2"/>
<keyword evidence="2" id="KW-1185">Reference proteome</keyword>
<reference evidence="1 2" key="1">
    <citation type="submission" date="2017-02" db="EMBL/GenBank/DDBJ databases">
        <authorList>
            <person name="Peterson S.W."/>
        </authorList>
    </citation>
    <scope>NUCLEOTIDE SEQUENCE [LARGE SCALE GENOMIC DNA]</scope>
    <source>
        <strain evidence="1 2">LMG 22410</strain>
    </source>
</reference>
<evidence type="ECO:0000313" key="1">
    <source>
        <dbReference type="EMBL" id="SJM57298.1"/>
    </source>
</evidence>